<proteinExistence type="predicted"/>
<dbReference type="AlphaFoldDB" id="A0A8E2EYF4"/>
<protein>
    <submittedName>
        <fullName evidence="2">HET-domain-containing protein</fullName>
    </submittedName>
</protein>
<dbReference type="OrthoDB" id="5362512at2759"/>
<dbReference type="PANTHER" id="PTHR33112:SF9">
    <property type="entry name" value="HETEROKARYON INCOMPATIBILITY DOMAIN-CONTAINING PROTEIN"/>
    <property type="match status" value="1"/>
</dbReference>
<sequence length="379" mass="42654">CLERCVQDHEICRDFASSSVLPTRVVHLGLNNSEIKLFEPPSGTIAQFAALSYCWGKQLPITTTGNTIAERKLGLAWNSLPPVFQDAVTVARRLGLEYIWIDSLCIIQDSHEDWEIESMRMASIYQSAHVTIAVASSDSCTVPFLTPRLKDGPAHPITLEVDSHDGNSYCLKAREPARPHHTSDDPLNTRAWVHQERILSTRILHYTTHELVWECRRSMMCECQAHEYPPAREPLLPEEASSEQGDDKGRGIAFYTERKVTYPSDRLPALSGIASIVHQRTGSSYMAGLWRDNLISDLQWEVSDNDHPTKRSLDVYRAPTFSWASLEVRAKYPYHFNAPSFRHDATVLNAGCSAAGLDPFGTVKDGFVELEGYVFHQQI</sequence>
<feature type="domain" description="Heterokaryon incompatibility" evidence="1">
    <location>
        <begin position="48"/>
        <end position="196"/>
    </location>
</feature>
<evidence type="ECO:0000313" key="2">
    <source>
        <dbReference type="EMBL" id="OCL06658.1"/>
    </source>
</evidence>
<evidence type="ECO:0000259" key="1">
    <source>
        <dbReference type="Pfam" id="PF06985"/>
    </source>
</evidence>
<dbReference type="PANTHER" id="PTHR33112">
    <property type="entry name" value="DOMAIN PROTEIN, PUTATIVE-RELATED"/>
    <property type="match status" value="1"/>
</dbReference>
<dbReference type="InterPro" id="IPR010730">
    <property type="entry name" value="HET"/>
</dbReference>
<organism evidence="2 3">
    <name type="scientific">Glonium stellatum</name>
    <dbReference type="NCBI Taxonomy" id="574774"/>
    <lineage>
        <taxon>Eukaryota</taxon>
        <taxon>Fungi</taxon>
        <taxon>Dikarya</taxon>
        <taxon>Ascomycota</taxon>
        <taxon>Pezizomycotina</taxon>
        <taxon>Dothideomycetes</taxon>
        <taxon>Pleosporomycetidae</taxon>
        <taxon>Gloniales</taxon>
        <taxon>Gloniaceae</taxon>
        <taxon>Glonium</taxon>
    </lineage>
</organism>
<keyword evidence="3" id="KW-1185">Reference proteome</keyword>
<dbReference type="Proteomes" id="UP000250140">
    <property type="component" value="Unassembled WGS sequence"/>
</dbReference>
<gene>
    <name evidence="2" type="ORF">AOQ84DRAFT_275272</name>
</gene>
<feature type="non-terminal residue" evidence="2">
    <location>
        <position position="379"/>
    </location>
</feature>
<feature type="non-terminal residue" evidence="2">
    <location>
        <position position="1"/>
    </location>
</feature>
<evidence type="ECO:0000313" key="3">
    <source>
        <dbReference type="Proteomes" id="UP000250140"/>
    </source>
</evidence>
<accession>A0A8E2EYF4</accession>
<dbReference type="EMBL" id="KV750014">
    <property type="protein sequence ID" value="OCL06658.1"/>
    <property type="molecule type" value="Genomic_DNA"/>
</dbReference>
<name>A0A8E2EYF4_9PEZI</name>
<dbReference type="Pfam" id="PF06985">
    <property type="entry name" value="HET"/>
    <property type="match status" value="1"/>
</dbReference>
<reference evidence="2 3" key="1">
    <citation type="journal article" date="2016" name="Nat. Commun.">
        <title>Ectomycorrhizal ecology is imprinted in the genome of the dominant symbiotic fungus Cenococcum geophilum.</title>
        <authorList>
            <consortium name="DOE Joint Genome Institute"/>
            <person name="Peter M."/>
            <person name="Kohler A."/>
            <person name="Ohm R.A."/>
            <person name="Kuo A."/>
            <person name="Krutzmann J."/>
            <person name="Morin E."/>
            <person name="Arend M."/>
            <person name="Barry K.W."/>
            <person name="Binder M."/>
            <person name="Choi C."/>
            <person name="Clum A."/>
            <person name="Copeland A."/>
            <person name="Grisel N."/>
            <person name="Haridas S."/>
            <person name="Kipfer T."/>
            <person name="LaButti K."/>
            <person name="Lindquist E."/>
            <person name="Lipzen A."/>
            <person name="Maire R."/>
            <person name="Meier B."/>
            <person name="Mihaltcheva S."/>
            <person name="Molinier V."/>
            <person name="Murat C."/>
            <person name="Poggeler S."/>
            <person name="Quandt C.A."/>
            <person name="Sperisen C."/>
            <person name="Tritt A."/>
            <person name="Tisserant E."/>
            <person name="Crous P.W."/>
            <person name="Henrissat B."/>
            <person name="Nehls U."/>
            <person name="Egli S."/>
            <person name="Spatafora J.W."/>
            <person name="Grigoriev I.V."/>
            <person name="Martin F.M."/>
        </authorList>
    </citation>
    <scope>NUCLEOTIDE SEQUENCE [LARGE SCALE GENOMIC DNA]</scope>
    <source>
        <strain evidence="2 3">CBS 207.34</strain>
    </source>
</reference>